<accession>A0A9J5YH63</accession>
<reference evidence="1 2" key="1">
    <citation type="submission" date="2020-09" db="EMBL/GenBank/DDBJ databases">
        <title>De no assembly of potato wild relative species, Solanum commersonii.</title>
        <authorList>
            <person name="Cho K."/>
        </authorList>
    </citation>
    <scope>NUCLEOTIDE SEQUENCE [LARGE SCALE GENOMIC DNA]</scope>
    <source>
        <strain evidence="1">LZ3.2</strain>
        <tissue evidence="1">Leaf</tissue>
    </source>
</reference>
<dbReference type="Proteomes" id="UP000824120">
    <property type="component" value="Chromosome 6"/>
</dbReference>
<gene>
    <name evidence="1" type="ORF">H5410_031445</name>
</gene>
<comment type="caution">
    <text evidence="1">The sequence shown here is derived from an EMBL/GenBank/DDBJ whole genome shotgun (WGS) entry which is preliminary data.</text>
</comment>
<name>A0A9J5YH63_SOLCO</name>
<dbReference type="OrthoDB" id="1243493at2759"/>
<dbReference type="EMBL" id="JACXVP010000006">
    <property type="protein sequence ID" value="KAG5600075.1"/>
    <property type="molecule type" value="Genomic_DNA"/>
</dbReference>
<sequence>MCLPKEEGGVGFRSLFDVSNTIFCKLRWNVKSKPSLWSSFMINKYCKKSPKIHIWWQMGQGNSNFWYDNLTRLGALYHILPDIEEKEIEVKRFVDVEG</sequence>
<evidence type="ECO:0000313" key="1">
    <source>
        <dbReference type="EMBL" id="KAG5600075.1"/>
    </source>
</evidence>
<organism evidence="1 2">
    <name type="scientific">Solanum commersonii</name>
    <name type="common">Commerson's wild potato</name>
    <name type="synonym">Commerson's nightshade</name>
    <dbReference type="NCBI Taxonomy" id="4109"/>
    <lineage>
        <taxon>Eukaryota</taxon>
        <taxon>Viridiplantae</taxon>
        <taxon>Streptophyta</taxon>
        <taxon>Embryophyta</taxon>
        <taxon>Tracheophyta</taxon>
        <taxon>Spermatophyta</taxon>
        <taxon>Magnoliopsida</taxon>
        <taxon>eudicotyledons</taxon>
        <taxon>Gunneridae</taxon>
        <taxon>Pentapetalae</taxon>
        <taxon>asterids</taxon>
        <taxon>lamiids</taxon>
        <taxon>Solanales</taxon>
        <taxon>Solanaceae</taxon>
        <taxon>Solanoideae</taxon>
        <taxon>Solaneae</taxon>
        <taxon>Solanum</taxon>
    </lineage>
</organism>
<dbReference type="AlphaFoldDB" id="A0A9J5YH63"/>
<protein>
    <submittedName>
        <fullName evidence="1">Uncharacterized protein</fullName>
    </submittedName>
</protein>
<keyword evidence="2" id="KW-1185">Reference proteome</keyword>
<evidence type="ECO:0000313" key="2">
    <source>
        <dbReference type="Proteomes" id="UP000824120"/>
    </source>
</evidence>
<proteinExistence type="predicted"/>